<evidence type="ECO:0008006" key="7">
    <source>
        <dbReference type="Google" id="ProtNLM"/>
    </source>
</evidence>
<dbReference type="Proteomes" id="UP000199727">
    <property type="component" value="Unassembled WGS sequence"/>
</dbReference>
<evidence type="ECO:0000256" key="3">
    <source>
        <dbReference type="PROSITE-ProRule" id="PRU00339"/>
    </source>
</evidence>
<keyword evidence="3" id="KW-0802">TPR repeat</keyword>
<feature type="compositionally biased region" description="Acidic residues" evidence="4">
    <location>
        <begin position="1099"/>
        <end position="1108"/>
    </location>
</feature>
<comment type="function">
    <text evidence="1">Involved in endocytosis.</text>
</comment>
<feature type="region of interest" description="Disordered" evidence="4">
    <location>
        <begin position="78"/>
        <end position="132"/>
    </location>
</feature>
<dbReference type="AlphaFoldDB" id="A0A854QHA1"/>
<comment type="caution">
    <text evidence="5">The sequence shown here is derived from an EMBL/GenBank/DDBJ whole genome shotgun (WGS) entry which is preliminary data.</text>
</comment>
<evidence type="ECO:0000313" key="5">
    <source>
        <dbReference type="EMBL" id="OXG25154.1"/>
    </source>
</evidence>
<dbReference type="PANTHER" id="PTHR23083:SF464">
    <property type="entry name" value="TETRATRICOPEPTIDE REPEAT DOMAIN 7, ISOFORM A"/>
    <property type="match status" value="1"/>
</dbReference>
<evidence type="ECO:0000256" key="1">
    <source>
        <dbReference type="ARBA" id="ARBA00002550"/>
    </source>
</evidence>
<comment type="similarity">
    <text evidence="2">Belongs to the YPP1 family.</text>
</comment>
<dbReference type="InterPro" id="IPR051722">
    <property type="entry name" value="Endocytosis_PI4K-reg_protein"/>
</dbReference>
<feature type="repeat" description="TPR" evidence="3">
    <location>
        <begin position="628"/>
        <end position="661"/>
    </location>
</feature>
<protein>
    <recommendedName>
        <fullName evidence="7">TPR-like protein</fullName>
    </recommendedName>
</protein>
<accession>A0A854QHA1</accession>
<evidence type="ECO:0000256" key="2">
    <source>
        <dbReference type="ARBA" id="ARBA00038251"/>
    </source>
</evidence>
<reference evidence="5 6" key="1">
    <citation type="submission" date="2017-06" db="EMBL/GenBank/DDBJ databases">
        <title>Global population genomics of the pathogenic fungus Cryptococcus neoformans var. grubii.</title>
        <authorList>
            <person name="Cuomo C."/>
            <person name="Litvintseva A."/>
            <person name="Chen Y."/>
            <person name="Young S."/>
            <person name="Zeng Q."/>
            <person name="Chapman S."/>
            <person name="Gujja S."/>
            <person name="Saif S."/>
            <person name="Birren B."/>
        </authorList>
    </citation>
    <scope>NUCLEOTIDE SEQUENCE [LARGE SCALE GENOMIC DNA]</scope>
    <source>
        <strain evidence="5 6">Tu259-1</strain>
    </source>
</reference>
<name>A0A854QHA1_CRYNE</name>
<dbReference type="PANTHER" id="PTHR23083">
    <property type="entry name" value="TETRATRICOPEPTIDE REPEAT PROTEIN, TPR"/>
    <property type="match status" value="1"/>
</dbReference>
<feature type="compositionally biased region" description="Basic and acidic residues" evidence="4">
    <location>
        <begin position="818"/>
        <end position="829"/>
    </location>
</feature>
<dbReference type="EMBL" id="AMKT01000028">
    <property type="protein sequence ID" value="OXG25154.1"/>
    <property type="molecule type" value="Genomic_DNA"/>
</dbReference>
<feature type="region of interest" description="Disordered" evidence="4">
    <location>
        <begin position="893"/>
        <end position="934"/>
    </location>
</feature>
<feature type="compositionally biased region" description="Low complexity" evidence="4">
    <location>
        <begin position="86"/>
        <end position="106"/>
    </location>
</feature>
<proteinExistence type="inferred from homology"/>
<feature type="region of interest" description="Disordered" evidence="4">
    <location>
        <begin position="1086"/>
        <end position="1110"/>
    </location>
</feature>
<gene>
    <name evidence="5" type="ORF">C361_02157</name>
</gene>
<evidence type="ECO:0000256" key="4">
    <source>
        <dbReference type="SAM" id="MobiDB-lite"/>
    </source>
</evidence>
<feature type="region of interest" description="Disordered" evidence="4">
    <location>
        <begin position="807"/>
        <end position="863"/>
    </location>
</feature>
<organism evidence="5 6">
    <name type="scientific">Cryptococcus neoformans Tu259-1</name>
    <dbReference type="NCBI Taxonomy" id="1230072"/>
    <lineage>
        <taxon>Eukaryota</taxon>
        <taxon>Fungi</taxon>
        <taxon>Dikarya</taxon>
        <taxon>Basidiomycota</taxon>
        <taxon>Agaricomycotina</taxon>
        <taxon>Tremellomycetes</taxon>
        <taxon>Tremellales</taxon>
        <taxon>Cryptococcaceae</taxon>
        <taxon>Cryptococcus</taxon>
        <taxon>Cryptococcus neoformans species complex</taxon>
    </lineage>
</organism>
<dbReference type="SUPFAM" id="SSF48452">
    <property type="entry name" value="TPR-like"/>
    <property type="match status" value="1"/>
</dbReference>
<evidence type="ECO:0000313" key="6">
    <source>
        <dbReference type="Proteomes" id="UP000199727"/>
    </source>
</evidence>
<dbReference type="Gene3D" id="1.25.40.10">
    <property type="entry name" value="Tetratricopeptide repeat domain"/>
    <property type="match status" value="2"/>
</dbReference>
<dbReference type="SMART" id="SM00028">
    <property type="entry name" value="TPR"/>
    <property type="match status" value="3"/>
</dbReference>
<dbReference type="OrthoDB" id="29013at2759"/>
<feature type="compositionally biased region" description="Polar residues" evidence="4">
    <location>
        <begin position="847"/>
        <end position="858"/>
    </location>
</feature>
<dbReference type="PROSITE" id="PS50005">
    <property type="entry name" value="TPR"/>
    <property type="match status" value="1"/>
</dbReference>
<dbReference type="InterPro" id="IPR011990">
    <property type="entry name" value="TPR-like_helical_dom_sf"/>
</dbReference>
<dbReference type="InterPro" id="IPR019734">
    <property type="entry name" value="TPR_rpt"/>
</dbReference>
<sequence length="1229" mass="134042">MASQKGAHYHAALAHALTTGAWAHAAPAATPRQAPLSWPELLRKWGKHTQHDTTLVHHLRDISLLYLSATNRPAHWNPFLAPAPPSSHLSTSPPTSAESESPTASSFVHVPRPHLRRRRPPPATPSDGAPARPAAYLSAADLDGDDAHDQRAWSESHVWWSGVPPDDAAEATSDLEALIASGRLPPAELESAKLVLAYHLHAAGAHDAALARYDTVDWAADSTAGVVHGDAAVVDRLRARCLQGLCYELSSTPSPALALQSYLATVPLFQSVTTANPSFDAYREAYRFLATALFRATILSARRPPETGSQTLKILRTFHAYSASWPASFRPVQRQKMLILYLRALYAAPFTPSTLLYPSPASSLSPRQQWEKEVSLALKNGQALLEQSTTFPRAGAVNHPVVLFSQLAIQLYTLLPRSRALSDQVLNLLWWATTLTFQSQSVLRSLVRILADRQEYSDAKRVFELYVGLVLKARQTAQPEISLQLQRRPTDDDAAHPTDIQRQASQATRAVDPASPATEALVKQATSASYEADGDTDFVPTLLAGAKWLTEGLNEPEEAWRYACLAGDVVQISKLASADTKQLEARVEEVKGIVRMLMARNVNPHERANYQSQSLNHLTFSTTISPTPTSLYHLSHTYAQARKIPQAIDAIRKSLEMDEKNVEGWHLLGVLLTSMRDWEAARMAVEAGWRVWEERDEKDRRMEEEGEGTAVEDLIGTRPEITSKDFAAPFTNTTGSSPLVLPTGTLPPLPPLPESPPTPSSKLAQVIRLRMTLNMIIEKTLGCEEAMVRQQELFAFFSARCSLAAATKQSQSGGGGGGEKKEVPDREDGLGESFVNIKEQEKEKTDSPIQITTTSPNDVPTLATPIPPTPPSLDPAPPTDVQMINENTLAPFRSVSEKGQRRRSLSLSLRSKGNKSKNQLGVLPARAGGGGTGRTASLRGAVLSGEAEKTAEYGGGGGGLQPLTFAGANPRDRTISHSTAPSIVPTAIHSHYRSSRARPFPPPAPPPPSAPSKPSPLDTRSPQEKRILSDLWLASAATFRRWGKLEQCLVSVMEAEGLDPGNEDVWVQLGMYHVANTAMMTMSSKAGAGAGGVGKGQEKEDDNDDGEQEQVWKPAEEAFSKSLLLKTDHPPALVNLAKLYLSTSTLQNLSTSTPTNHAPKRYQGADLAESLLNPFTQSIGWDIPEAWYLLGHVARVQGREERARECWEFALGLEQGRGIRDWSCLKRWL</sequence>
<feature type="region of interest" description="Disordered" evidence="4">
    <location>
        <begin position="949"/>
        <end position="1023"/>
    </location>
</feature>
<feature type="compositionally biased region" description="Pro residues" evidence="4">
    <location>
        <begin position="999"/>
        <end position="1014"/>
    </location>
</feature>
<feature type="compositionally biased region" description="Basic residues" evidence="4">
    <location>
        <begin position="111"/>
        <end position="120"/>
    </location>
</feature>